<dbReference type="PANTHER" id="PTHR18978">
    <property type="entry name" value="GRIP-1 ASSOCIATED PROTEIN 1"/>
    <property type="match status" value="1"/>
</dbReference>
<dbReference type="GO" id="GO:0098837">
    <property type="term" value="C:postsynaptic recycling endosome"/>
    <property type="evidence" value="ECO:0007669"/>
    <property type="project" value="TreeGrafter"/>
</dbReference>
<organism evidence="3 4">
    <name type="scientific">Bugula neritina</name>
    <name type="common">Brown bryozoan</name>
    <name type="synonym">Sertularia neritina</name>
    <dbReference type="NCBI Taxonomy" id="10212"/>
    <lineage>
        <taxon>Eukaryota</taxon>
        <taxon>Metazoa</taxon>
        <taxon>Spiralia</taxon>
        <taxon>Lophotrochozoa</taxon>
        <taxon>Bryozoa</taxon>
        <taxon>Gymnolaemata</taxon>
        <taxon>Cheilostomatida</taxon>
        <taxon>Flustrina</taxon>
        <taxon>Buguloidea</taxon>
        <taxon>Bugulidae</taxon>
        <taxon>Bugula</taxon>
    </lineage>
</organism>
<keyword evidence="1" id="KW-0175">Coiled coil</keyword>
<gene>
    <name evidence="3" type="ORF">EB796_022356</name>
</gene>
<dbReference type="GO" id="GO:0098887">
    <property type="term" value="P:neurotransmitter receptor transport, endosome to postsynaptic membrane"/>
    <property type="evidence" value="ECO:0007669"/>
    <property type="project" value="TreeGrafter"/>
</dbReference>
<feature type="compositionally biased region" description="Basic and acidic residues" evidence="2">
    <location>
        <begin position="517"/>
        <end position="534"/>
    </location>
</feature>
<dbReference type="GO" id="GO:0099152">
    <property type="term" value="P:regulation of neurotransmitter receptor transport, endosome to postsynaptic membrane"/>
    <property type="evidence" value="ECO:0007669"/>
    <property type="project" value="TreeGrafter"/>
</dbReference>
<evidence type="ECO:0000313" key="4">
    <source>
        <dbReference type="Proteomes" id="UP000593567"/>
    </source>
</evidence>
<feature type="compositionally biased region" description="Basic and acidic residues" evidence="2">
    <location>
        <begin position="604"/>
        <end position="618"/>
    </location>
</feature>
<dbReference type="EMBL" id="VXIV02003238">
    <property type="protein sequence ID" value="KAF6019328.1"/>
    <property type="molecule type" value="Genomic_DNA"/>
</dbReference>
<dbReference type="GO" id="GO:0098978">
    <property type="term" value="C:glutamatergic synapse"/>
    <property type="evidence" value="ECO:0007669"/>
    <property type="project" value="TreeGrafter"/>
</dbReference>
<feature type="coiled-coil region" evidence="1">
    <location>
        <begin position="19"/>
        <end position="155"/>
    </location>
</feature>
<feature type="region of interest" description="Disordered" evidence="2">
    <location>
        <begin position="666"/>
        <end position="699"/>
    </location>
</feature>
<evidence type="ECO:0000313" key="3">
    <source>
        <dbReference type="EMBL" id="KAF6019328.1"/>
    </source>
</evidence>
<dbReference type="GO" id="GO:0098998">
    <property type="term" value="C:extrinsic component of postsynaptic early endosome membrane"/>
    <property type="evidence" value="ECO:0007669"/>
    <property type="project" value="TreeGrafter"/>
</dbReference>
<name>A0A7J7J1L6_BUGNE</name>
<evidence type="ECO:0000256" key="2">
    <source>
        <dbReference type="SAM" id="MobiDB-lite"/>
    </source>
</evidence>
<dbReference type="GO" id="GO:1905244">
    <property type="term" value="P:regulation of modification of synaptic structure"/>
    <property type="evidence" value="ECO:0007669"/>
    <property type="project" value="TreeGrafter"/>
</dbReference>
<protein>
    <submittedName>
        <fullName evidence="3">GRIPAP1</fullName>
    </submittedName>
</protein>
<feature type="region of interest" description="Disordered" evidence="2">
    <location>
        <begin position="511"/>
        <end position="538"/>
    </location>
</feature>
<dbReference type="InterPro" id="IPR026204">
    <property type="entry name" value="GRIPAP1"/>
</dbReference>
<dbReference type="Proteomes" id="UP000593567">
    <property type="component" value="Unassembled WGS sequence"/>
</dbReference>
<sequence>MGSNSTLSEEEFHRLQLQLIELRTENYQLTDKCKKHENELSSLNIQYVNLDKEFQRASKAVNKSKKAKEFELLIQENESFQRKLQSQEEDFRIQNETLMQELGTLISKNEELEKAVINQDAVDSPSKPTPLEEDTSELKEEVTRLRAENTALQTNIGEIKTKFENELKAAAFCCGRSRHYRVRSQCRDSFCYVTTCSGDKSDTVSLTNLIQESELLSQFNDLKLSLDTEKAENKLLHDRISELKSSSSADAADQLRDKLKKKQESFVTLQNEKEKLYSETSSKITFLEEARQRDIKSFHLQIDKLNEDLKAAKEESSILRGQHEQNVLELESNIKALKSKVSETNLRNLEQAQQDVQRLTEESHVLNQRVSTLQTELTASTNQIAKKDTTLANQHQQINELQAQLDNTQVQLKEKSQAAEKRKKLLDELAIKSQEDSDGYKTKLNQLDASYKQELDNLKSKHKSEYTELSCLLDSEKIKVSQLEKLKPELDSMTERFKSLEETKNWLQRSLQDTETELEKTSESLKAELEETKAAHSQSLSDMEANHTQSLQALEEQLSQKLEEIARVSSEKEALNQKVADNVQDMKLHEKKGASLMRDLKRQLAQERKRGDRLEQRIQELSSSESKVRQPSVEPFFLPIDAERSSIRADDASSVSSWSGTNNFSNLGNSSFTRDTSGTSLRESSISSHPEVTTSQSEHDLSSLLILVESLQKEKSMLSERVSMLEQGNSAMAEDYSRSNLS</sequence>
<dbReference type="GO" id="GO:0099158">
    <property type="term" value="P:regulation of recycling endosome localization within postsynapse"/>
    <property type="evidence" value="ECO:0007669"/>
    <property type="project" value="TreeGrafter"/>
</dbReference>
<dbReference type="PANTHER" id="PTHR18978:SF1">
    <property type="entry name" value="GRIP1-ASSOCIATED PROTEIN 1"/>
    <property type="match status" value="1"/>
</dbReference>
<dbReference type="OrthoDB" id="6269447at2759"/>
<reference evidence="3" key="1">
    <citation type="submission" date="2020-06" db="EMBL/GenBank/DDBJ databases">
        <title>Draft genome of Bugula neritina, a colonial animal packing powerful symbionts and potential medicines.</title>
        <authorList>
            <person name="Rayko M."/>
        </authorList>
    </citation>
    <scope>NUCLEOTIDE SEQUENCE [LARGE SCALE GENOMIC DNA]</scope>
    <source>
        <strain evidence="3">Kwan_BN1</strain>
    </source>
</reference>
<dbReference type="AlphaFoldDB" id="A0A7J7J1L6"/>
<feature type="compositionally biased region" description="Polar residues" evidence="2">
    <location>
        <begin position="666"/>
        <end position="696"/>
    </location>
</feature>
<evidence type="ECO:0000256" key="1">
    <source>
        <dbReference type="SAM" id="Coils"/>
    </source>
</evidence>
<feature type="region of interest" description="Disordered" evidence="2">
    <location>
        <begin position="604"/>
        <end position="626"/>
    </location>
</feature>
<comment type="caution">
    <text evidence="3">The sequence shown here is derived from an EMBL/GenBank/DDBJ whole genome shotgun (WGS) entry which is preliminary data.</text>
</comment>
<proteinExistence type="predicted"/>
<keyword evidence="4" id="KW-1185">Reference proteome</keyword>
<accession>A0A7J7J1L6</accession>